<organism evidence="5 6">
    <name type="scientific">Rhizodiscina lignyota</name>
    <dbReference type="NCBI Taxonomy" id="1504668"/>
    <lineage>
        <taxon>Eukaryota</taxon>
        <taxon>Fungi</taxon>
        <taxon>Dikarya</taxon>
        <taxon>Ascomycota</taxon>
        <taxon>Pezizomycotina</taxon>
        <taxon>Dothideomycetes</taxon>
        <taxon>Pleosporomycetidae</taxon>
        <taxon>Aulographales</taxon>
        <taxon>Rhizodiscinaceae</taxon>
        <taxon>Rhizodiscina</taxon>
    </lineage>
</organism>
<comment type="catalytic activity">
    <reaction evidence="2">
        <text>an L-aminoacyl-L-amino acid + H2O = 2 an L-alpha-amino acid</text>
        <dbReference type="Rhea" id="RHEA:48940"/>
        <dbReference type="ChEBI" id="CHEBI:15377"/>
        <dbReference type="ChEBI" id="CHEBI:59869"/>
        <dbReference type="ChEBI" id="CHEBI:77460"/>
        <dbReference type="EC" id="3.4.13.19"/>
    </reaction>
</comment>
<evidence type="ECO:0000256" key="3">
    <source>
        <dbReference type="SAM" id="MobiDB-lite"/>
    </source>
</evidence>
<dbReference type="InterPro" id="IPR032466">
    <property type="entry name" value="Metal_Hydrolase"/>
</dbReference>
<dbReference type="Proteomes" id="UP000799772">
    <property type="component" value="Unassembled WGS sequence"/>
</dbReference>
<sequence length="440" mass="49072">MSDEKKATPGESDPLVASRHGRRLQEPKPIQVSWKWGILIIIFFFASLAANKILDENPLIDGHNDLAIMLRYLYKNHIYDTPFKQEWEKGGLTGHVDIPRIKKGKYGGAFWSAFMSCPQNVTDFSSENYYPIVRATLDQLDLYHRLALEYPKYFTAAPNADAALAAFEKGQFIAPYIIEGLHQIGNSLATLRLYHQLGVRYATLSWNCHNKYVDAAIITEAGGSRKSEPLWHGVSPAGMTLIREMNRMGMIVDLSHVSADTMVDVLSGKDGWKGSIAPPIFSHSSAYAICPHPRNVPDHVLQLVKKRNSVVMVNFAPQFVSCDGEDLENGVPAYVDKNNTITQVVRHIMHIGDLIGYDHVGIGSDYDGIETTPRGLEDVTKFPNLIAMLLKAGVSEEDCAKVAGRNLLRVWKEVDEVAAKMQKEEDAEGVNVMNNLDDLY</sequence>
<keyword evidence="1 2" id="KW-0224">Dipeptidase</keyword>
<feature type="transmembrane region" description="Helical" evidence="4">
    <location>
        <begin position="32"/>
        <end position="50"/>
    </location>
</feature>
<comment type="caution">
    <text evidence="5">The sequence shown here is derived from an EMBL/GenBank/DDBJ whole genome shotgun (WGS) entry which is preliminary data.</text>
</comment>
<keyword evidence="6" id="KW-1185">Reference proteome</keyword>
<keyword evidence="2" id="KW-0482">Metalloprotease</keyword>
<dbReference type="PANTHER" id="PTHR10443">
    <property type="entry name" value="MICROSOMAL DIPEPTIDASE"/>
    <property type="match status" value="1"/>
</dbReference>
<evidence type="ECO:0000256" key="4">
    <source>
        <dbReference type="SAM" id="Phobius"/>
    </source>
</evidence>
<comment type="similarity">
    <text evidence="2">Belongs to the metallo-dependent hydrolases superfamily. Peptidase M19 family.</text>
</comment>
<dbReference type="Pfam" id="PF01244">
    <property type="entry name" value="Peptidase_M19"/>
    <property type="match status" value="1"/>
</dbReference>
<dbReference type="GO" id="GO:0070573">
    <property type="term" value="F:metallodipeptidase activity"/>
    <property type="evidence" value="ECO:0007669"/>
    <property type="project" value="InterPro"/>
</dbReference>
<dbReference type="Gene3D" id="3.20.20.140">
    <property type="entry name" value="Metal-dependent hydrolases"/>
    <property type="match status" value="1"/>
</dbReference>
<dbReference type="EMBL" id="ML978126">
    <property type="protein sequence ID" value="KAF2099006.1"/>
    <property type="molecule type" value="Genomic_DNA"/>
</dbReference>
<evidence type="ECO:0000313" key="6">
    <source>
        <dbReference type="Proteomes" id="UP000799772"/>
    </source>
</evidence>
<evidence type="ECO:0000313" key="5">
    <source>
        <dbReference type="EMBL" id="KAF2099006.1"/>
    </source>
</evidence>
<reference evidence="5" key="1">
    <citation type="journal article" date="2020" name="Stud. Mycol.">
        <title>101 Dothideomycetes genomes: a test case for predicting lifestyles and emergence of pathogens.</title>
        <authorList>
            <person name="Haridas S."/>
            <person name="Albert R."/>
            <person name="Binder M."/>
            <person name="Bloem J."/>
            <person name="Labutti K."/>
            <person name="Salamov A."/>
            <person name="Andreopoulos B."/>
            <person name="Baker S."/>
            <person name="Barry K."/>
            <person name="Bills G."/>
            <person name="Bluhm B."/>
            <person name="Cannon C."/>
            <person name="Castanera R."/>
            <person name="Culley D."/>
            <person name="Daum C."/>
            <person name="Ezra D."/>
            <person name="Gonzalez J."/>
            <person name="Henrissat B."/>
            <person name="Kuo A."/>
            <person name="Liang C."/>
            <person name="Lipzen A."/>
            <person name="Lutzoni F."/>
            <person name="Magnuson J."/>
            <person name="Mondo S."/>
            <person name="Nolan M."/>
            <person name="Ohm R."/>
            <person name="Pangilinan J."/>
            <person name="Park H.-J."/>
            <person name="Ramirez L."/>
            <person name="Alfaro M."/>
            <person name="Sun H."/>
            <person name="Tritt A."/>
            <person name="Yoshinaga Y."/>
            <person name="Zwiers L.-H."/>
            <person name="Turgeon B."/>
            <person name="Goodwin S."/>
            <person name="Spatafora J."/>
            <person name="Crous P."/>
            <person name="Grigoriev I."/>
        </authorList>
    </citation>
    <scope>NUCLEOTIDE SEQUENCE</scope>
    <source>
        <strain evidence="5">CBS 133067</strain>
    </source>
</reference>
<proteinExistence type="inferred from homology"/>
<keyword evidence="2" id="KW-0862">Zinc</keyword>
<keyword evidence="2" id="KW-0479">Metal-binding</keyword>
<comment type="cofactor">
    <cofactor evidence="2">
        <name>Zn(2+)</name>
        <dbReference type="ChEBI" id="CHEBI:29105"/>
    </cofactor>
</comment>
<keyword evidence="4" id="KW-0472">Membrane</keyword>
<keyword evidence="4" id="KW-0812">Transmembrane</keyword>
<dbReference type="OrthoDB" id="445695at2759"/>
<dbReference type="PANTHER" id="PTHR10443:SF12">
    <property type="entry name" value="DIPEPTIDASE"/>
    <property type="match status" value="1"/>
</dbReference>
<protein>
    <recommendedName>
        <fullName evidence="2">Dipeptidase</fullName>
        <ecNumber evidence="2">3.4.13.19</ecNumber>
    </recommendedName>
</protein>
<feature type="region of interest" description="Disordered" evidence="3">
    <location>
        <begin position="1"/>
        <end position="22"/>
    </location>
</feature>
<name>A0A9P4IBU5_9PEZI</name>
<dbReference type="EC" id="3.4.13.19" evidence="2"/>
<accession>A0A9P4IBU5</accession>
<gene>
    <name evidence="5" type="ORF">NA57DRAFT_66195</name>
</gene>
<evidence type="ECO:0000256" key="2">
    <source>
        <dbReference type="RuleBase" id="RU341113"/>
    </source>
</evidence>
<keyword evidence="4" id="KW-1133">Transmembrane helix</keyword>
<dbReference type="InterPro" id="IPR008257">
    <property type="entry name" value="Pept_M19"/>
</dbReference>
<dbReference type="GO" id="GO:0046872">
    <property type="term" value="F:metal ion binding"/>
    <property type="evidence" value="ECO:0007669"/>
    <property type="project" value="UniProtKB-UniRule"/>
</dbReference>
<dbReference type="AlphaFoldDB" id="A0A9P4IBU5"/>
<keyword evidence="2" id="KW-0378">Hydrolase</keyword>
<dbReference type="CDD" id="cd01301">
    <property type="entry name" value="rDP_like"/>
    <property type="match status" value="1"/>
</dbReference>
<evidence type="ECO:0000256" key="1">
    <source>
        <dbReference type="ARBA" id="ARBA00022997"/>
    </source>
</evidence>
<keyword evidence="2" id="KW-0645">Protease</keyword>
<dbReference type="GO" id="GO:0006508">
    <property type="term" value="P:proteolysis"/>
    <property type="evidence" value="ECO:0007669"/>
    <property type="project" value="UniProtKB-KW"/>
</dbReference>
<dbReference type="PROSITE" id="PS51365">
    <property type="entry name" value="RENAL_DIPEPTIDASE_2"/>
    <property type="match status" value="1"/>
</dbReference>
<dbReference type="SUPFAM" id="SSF51556">
    <property type="entry name" value="Metallo-dependent hydrolases"/>
    <property type="match status" value="1"/>
</dbReference>